<dbReference type="AlphaFoldDB" id="A0A0F9SLZ9"/>
<dbReference type="EMBL" id="LAZR01000456">
    <property type="protein sequence ID" value="KKN68149.1"/>
    <property type="molecule type" value="Genomic_DNA"/>
</dbReference>
<name>A0A0F9SLZ9_9ZZZZ</name>
<feature type="non-terminal residue" evidence="1">
    <location>
        <position position="28"/>
    </location>
</feature>
<sequence length="28" mass="3201">MKKKPIEKNNMNSLLPSLDDELDVIVDT</sequence>
<accession>A0A0F9SLZ9</accession>
<proteinExistence type="predicted"/>
<comment type="caution">
    <text evidence="1">The sequence shown here is derived from an EMBL/GenBank/DDBJ whole genome shotgun (WGS) entry which is preliminary data.</text>
</comment>
<evidence type="ECO:0000313" key="1">
    <source>
        <dbReference type="EMBL" id="KKN68149.1"/>
    </source>
</evidence>
<reference evidence="1" key="1">
    <citation type="journal article" date="2015" name="Nature">
        <title>Complex archaea that bridge the gap between prokaryotes and eukaryotes.</title>
        <authorList>
            <person name="Spang A."/>
            <person name="Saw J.H."/>
            <person name="Jorgensen S.L."/>
            <person name="Zaremba-Niedzwiedzka K."/>
            <person name="Martijn J."/>
            <person name="Lind A.E."/>
            <person name="van Eijk R."/>
            <person name="Schleper C."/>
            <person name="Guy L."/>
            <person name="Ettema T.J."/>
        </authorList>
    </citation>
    <scope>NUCLEOTIDE SEQUENCE</scope>
</reference>
<protein>
    <submittedName>
        <fullName evidence="1">Uncharacterized protein</fullName>
    </submittedName>
</protein>
<gene>
    <name evidence="1" type="ORF">LCGC14_0453740</name>
</gene>
<organism evidence="1">
    <name type="scientific">marine sediment metagenome</name>
    <dbReference type="NCBI Taxonomy" id="412755"/>
    <lineage>
        <taxon>unclassified sequences</taxon>
        <taxon>metagenomes</taxon>
        <taxon>ecological metagenomes</taxon>
    </lineage>
</organism>